<comment type="catalytic activity">
    <reaction evidence="1 5">
        <text>L-alanine = D-alanine</text>
        <dbReference type="Rhea" id="RHEA:20249"/>
        <dbReference type="ChEBI" id="CHEBI:57416"/>
        <dbReference type="ChEBI" id="CHEBI:57972"/>
        <dbReference type="EC" id="5.1.1.1"/>
    </reaction>
</comment>
<dbReference type="Pfam" id="PF00842">
    <property type="entry name" value="Ala_racemase_C"/>
    <property type="match status" value="1"/>
</dbReference>
<comment type="similarity">
    <text evidence="5">Belongs to the alanine racemase family.</text>
</comment>
<feature type="binding site" evidence="5 7">
    <location>
        <position position="136"/>
    </location>
    <ligand>
        <name>substrate</name>
    </ligand>
</feature>
<keyword evidence="4 5" id="KW-0413">Isomerase</keyword>
<dbReference type="PROSITE" id="PS00395">
    <property type="entry name" value="ALANINE_RACEMASE"/>
    <property type="match status" value="1"/>
</dbReference>
<dbReference type="InterPro" id="IPR000821">
    <property type="entry name" value="Ala_racemase"/>
</dbReference>
<dbReference type="InterPro" id="IPR029066">
    <property type="entry name" value="PLP-binding_barrel"/>
</dbReference>
<feature type="active site" description="Proton acceptor; specific for D-alanine" evidence="5">
    <location>
        <position position="38"/>
    </location>
</feature>
<dbReference type="FunFam" id="3.20.20.10:FF:000002">
    <property type="entry name" value="Alanine racemase"/>
    <property type="match status" value="1"/>
</dbReference>
<dbReference type="EMBL" id="CP058649">
    <property type="protein sequence ID" value="QUI22888.1"/>
    <property type="molecule type" value="Genomic_DNA"/>
</dbReference>
<dbReference type="AlphaFoldDB" id="A0A8J8SH12"/>
<gene>
    <name evidence="9" type="primary">alr</name>
    <name evidence="9" type="ORF">HZI73_11585</name>
</gene>
<dbReference type="Pfam" id="PF01168">
    <property type="entry name" value="Ala_racemase_N"/>
    <property type="match status" value="1"/>
</dbReference>
<dbReference type="GO" id="GO:0030632">
    <property type="term" value="P:D-alanine biosynthetic process"/>
    <property type="evidence" value="ECO:0007669"/>
    <property type="project" value="UniProtKB-UniRule"/>
</dbReference>
<dbReference type="SUPFAM" id="SSF50621">
    <property type="entry name" value="Alanine racemase C-terminal domain-like"/>
    <property type="match status" value="1"/>
</dbReference>
<evidence type="ECO:0000256" key="3">
    <source>
        <dbReference type="ARBA" id="ARBA00022898"/>
    </source>
</evidence>
<dbReference type="GO" id="GO:0005829">
    <property type="term" value="C:cytosol"/>
    <property type="evidence" value="ECO:0007669"/>
    <property type="project" value="TreeGrafter"/>
</dbReference>
<dbReference type="NCBIfam" id="TIGR00492">
    <property type="entry name" value="alr"/>
    <property type="match status" value="1"/>
</dbReference>
<feature type="domain" description="Alanine racemase C-terminal" evidence="8">
    <location>
        <begin position="246"/>
        <end position="374"/>
    </location>
</feature>
<dbReference type="PANTHER" id="PTHR30511:SF0">
    <property type="entry name" value="ALANINE RACEMASE, CATABOLIC-RELATED"/>
    <property type="match status" value="1"/>
</dbReference>
<dbReference type="KEGG" id="vpy:HZI73_11585"/>
<dbReference type="GO" id="GO:0008784">
    <property type="term" value="F:alanine racemase activity"/>
    <property type="evidence" value="ECO:0007669"/>
    <property type="project" value="UniProtKB-UniRule"/>
</dbReference>
<dbReference type="InterPro" id="IPR020622">
    <property type="entry name" value="Ala_racemase_pyridoxalP-BS"/>
</dbReference>
<dbReference type="EC" id="5.1.1.1" evidence="5"/>
<protein>
    <recommendedName>
        <fullName evidence="5">Alanine racemase</fullName>
        <ecNumber evidence="5">5.1.1.1</ecNumber>
    </recommendedName>
</protein>
<dbReference type="PANTHER" id="PTHR30511">
    <property type="entry name" value="ALANINE RACEMASE"/>
    <property type="match status" value="1"/>
</dbReference>
<comment type="function">
    <text evidence="5">Catalyzes the interconversion of L-alanine and D-alanine. May also act on other amino acids.</text>
</comment>
<proteinExistence type="inferred from homology"/>
<dbReference type="Proteomes" id="UP000683246">
    <property type="component" value="Chromosome"/>
</dbReference>
<dbReference type="UniPathway" id="UPA00042">
    <property type="reaction ID" value="UER00497"/>
</dbReference>
<feature type="active site" description="Proton acceptor; specific for L-alanine" evidence="5">
    <location>
        <position position="267"/>
    </location>
</feature>
<evidence type="ECO:0000256" key="2">
    <source>
        <dbReference type="ARBA" id="ARBA00001933"/>
    </source>
</evidence>
<dbReference type="PRINTS" id="PR00992">
    <property type="entry name" value="ALARACEMASE"/>
</dbReference>
<name>A0A8J8SH12_9FIRM</name>
<evidence type="ECO:0000256" key="7">
    <source>
        <dbReference type="PIRSR" id="PIRSR600821-52"/>
    </source>
</evidence>
<comment type="cofactor">
    <cofactor evidence="2 5 6">
        <name>pyridoxal 5'-phosphate</name>
        <dbReference type="ChEBI" id="CHEBI:597326"/>
    </cofactor>
</comment>
<dbReference type="CDD" id="cd00430">
    <property type="entry name" value="PLPDE_III_AR"/>
    <property type="match status" value="1"/>
</dbReference>
<keyword evidence="10" id="KW-1185">Reference proteome</keyword>
<dbReference type="InterPro" id="IPR009006">
    <property type="entry name" value="Ala_racemase/Decarboxylase_C"/>
</dbReference>
<dbReference type="HAMAP" id="MF_01201">
    <property type="entry name" value="Ala_racemase"/>
    <property type="match status" value="1"/>
</dbReference>
<evidence type="ECO:0000256" key="4">
    <source>
        <dbReference type="ARBA" id="ARBA00023235"/>
    </source>
</evidence>
<feature type="binding site" evidence="5 7">
    <location>
        <position position="315"/>
    </location>
    <ligand>
        <name>substrate</name>
    </ligand>
</feature>
<evidence type="ECO:0000256" key="5">
    <source>
        <dbReference type="HAMAP-Rule" id="MF_01201"/>
    </source>
</evidence>
<evidence type="ECO:0000256" key="6">
    <source>
        <dbReference type="PIRSR" id="PIRSR600821-50"/>
    </source>
</evidence>
<evidence type="ECO:0000256" key="1">
    <source>
        <dbReference type="ARBA" id="ARBA00000316"/>
    </source>
</evidence>
<dbReference type="RefSeq" id="WP_212698383.1">
    <property type="nucleotide sequence ID" value="NZ_CP058649.1"/>
</dbReference>
<dbReference type="SMART" id="SM01005">
    <property type="entry name" value="Ala_racemase_C"/>
    <property type="match status" value="1"/>
</dbReference>
<keyword evidence="3 5" id="KW-0663">Pyridoxal phosphate</keyword>
<dbReference type="Gene3D" id="2.40.37.10">
    <property type="entry name" value="Lyase, Ornithine Decarboxylase, Chain A, domain 1"/>
    <property type="match status" value="1"/>
</dbReference>
<dbReference type="FunFam" id="2.40.37.10:FF:000006">
    <property type="entry name" value="Alanine racemase"/>
    <property type="match status" value="1"/>
</dbReference>
<evidence type="ECO:0000313" key="9">
    <source>
        <dbReference type="EMBL" id="QUI22888.1"/>
    </source>
</evidence>
<feature type="modified residue" description="N6-(pyridoxal phosphate)lysine" evidence="5 6">
    <location>
        <position position="38"/>
    </location>
</feature>
<dbReference type="Gene3D" id="3.20.20.10">
    <property type="entry name" value="Alanine racemase"/>
    <property type="match status" value="1"/>
</dbReference>
<accession>A0A8J8SH12</accession>
<reference evidence="9" key="1">
    <citation type="submission" date="2020-07" db="EMBL/GenBank/DDBJ databases">
        <title>Vallitalea pronyensis genome.</title>
        <authorList>
            <person name="Postec A."/>
        </authorList>
    </citation>
    <scope>NUCLEOTIDE SEQUENCE</scope>
    <source>
        <strain evidence="9">FatNI3</strain>
    </source>
</reference>
<organism evidence="9 10">
    <name type="scientific">Vallitalea pronyensis</name>
    <dbReference type="NCBI Taxonomy" id="1348613"/>
    <lineage>
        <taxon>Bacteria</taxon>
        <taxon>Bacillati</taxon>
        <taxon>Bacillota</taxon>
        <taxon>Clostridia</taxon>
        <taxon>Lachnospirales</taxon>
        <taxon>Vallitaleaceae</taxon>
        <taxon>Vallitalea</taxon>
    </lineage>
</organism>
<dbReference type="GO" id="GO:0030170">
    <property type="term" value="F:pyridoxal phosphate binding"/>
    <property type="evidence" value="ECO:0007669"/>
    <property type="project" value="UniProtKB-UniRule"/>
</dbReference>
<dbReference type="InterPro" id="IPR001608">
    <property type="entry name" value="Ala_racemase_N"/>
</dbReference>
<sequence length="387" mass="43286">MDKYNRVYASIDLDALIHNVKACRKRLSEGSILMPVVKADGYGHGAIPISKVLVENGIKRLAVATLEEAISLRKHNIDVPILILGYTPDNMAHKVITYDLIQTVYKYSMAENLSKAAEQYKKKANIHLKLDTGMGRIGFIPHDESIDTISRIFDLPHLRIEGIYTHFSKADEADKTFTYNQLDQFDQFVKKLEDKGCFIPIKHTANSAGIIDIDEAHKDIVRLGISLYGFYPSMDVQKNKVDLQPVLSLISHIIHIKEVEAGTYIGYGGTYRTKGKAKIATIPVGYGDGYDRLLSSKGSVLIGGEYAPIVGRVCMDQFMVDVTHIEGVKDLDEVVLIGKQGKNHITADDIARIKGTINYEVVCQLGKRIPRVYMRNHQVVACVDYFE</sequence>
<dbReference type="SUPFAM" id="SSF51419">
    <property type="entry name" value="PLP-binding barrel"/>
    <property type="match status" value="1"/>
</dbReference>
<dbReference type="GO" id="GO:0009252">
    <property type="term" value="P:peptidoglycan biosynthetic process"/>
    <property type="evidence" value="ECO:0007669"/>
    <property type="project" value="TreeGrafter"/>
</dbReference>
<comment type="pathway">
    <text evidence="5">Amino-acid biosynthesis; D-alanine biosynthesis; D-alanine from L-alanine: step 1/1.</text>
</comment>
<evidence type="ECO:0000313" key="10">
    <source>
        <dbReference type="Proteomes" id="UP000683246"/>
    </source>
</evidence>
<dbReference type="InterPro" id="IPR011079">
    <property type="entry name" value="Ala_racemase_C"/>
</dbReference>
<evidence type="ECO:0000259" key="8">
    <source>
        <dbReference type="SMART" id="SM01005"/>
    </source>
</evidence>